<gene>
    <name evidence="8" type="primary">8236439</name>
    <name evidence="7" type="ORF">Phum_PHUM151310</name>
</gene>
<sequence length="331" mass="37698">MLEEEGFVDVTLAADGKCLKAHKIMLSACSPFFKKIFQMNPCQHPVIVLQDVHFSALESILKFIYKGEVCILQENLPLLLRAAETLQIRGLCKQLKDEESNSQIFNGDKELNEKSGIINSPQSSSKISKKVKNQGVKSGVVPCFFSQSSIKSPEDSTTDCEKVKLEPRSESPAVLDDNYVYSLGLTNNSQIERIEADDENGSTNYPFSPFPCPFCDRAYSRWGFRRRHIKACHTRSKSLPCKWCLKVLPTHREWESHVCCKHRLSRNDAKNGLLILEEAKVVLQIPEPSRLDELVSMIKNQNRAMDEISKMDEDNDENKVEISEEEVNQKW</sequence>
<dbReference type="EMBL" id="AAZO01001763">
    <property type="status" value="NOT_ANNOTATED_CDS"/>
    <property type="molecule type" value="Genomic_DNA"/>
</dbReference>
<evidence type="ECO:0000313" key="7">
    <source>
        <dbReference type="EMBL" id="EEB12049.1"/>
    </source>
</evidence>
<reference evidence="7" key="1">
    <citation type="submission" date="2007-04" db="EMBL/GenBank/DDBJ databases">
        <title>Annotation of Pediculus humanus corporis strain USDA.</title>
        <authorList>
            <person name="Kirkness E."/>
            <person name="Hannick L."/>
            <person name="Hass B."/>
            <person name="Bruggner R."/>
            <person name="Lawson D."/>
            <person name="Bidwell S."/>
            <person name="Joardar V."/>
            <person name="Caler E."/>
            <person name="Walenz B."/>
            <person name="Inman J."/>
            <person name="Schobel S."/>
            <person name="Galinsky K."/>
            <person name="Amedeo P."/>
            <person name="Strausberg R."/>
        </authorList>
    </citation>
    <scope>NUCLEOTIDE SEQUENCE</scope>
    <source>
        <strain evidence="7">USDA</strain>
    </source>
</reference>
<comment type="subcellular location">
    <subcellularLocation>
        <location evidence="1">Nucleus</location>
    </subcellularLocation>
</comment>
<dbReference type="SMART" id="SM00355">
    <property type="entry name" value="ZnF_C2H2"/>
    <property type="match status" value="2"/>
</dbReference>
<dbReference type="Pfam" id="PF00651">
    <property type="entry name" value="BTB"/>
    <property type="match status" value="1"/>
</dbReference>
<dbReference type="GO" id="GO:0003006">
    <property type="term" value="P:developmental process involved in reproduction"/>
    <property type="evidence" value="ECO:0007669"/>
    <property type="project" value="UniProtKB-ARBA"/>
</dbReference>
<dbReference type="GO" id="GO:0048513">
    <property type="term" value="P:animal organ development"/>
    <property type="evidence" value="ECO:0007669"/>
    <property type="project" value="UniProtKB-ARBA"/>
</dbReference>
<evidence type="ECO:0000313" key="8">
    <source>
        <dbReference type="EnsemblMetazoa" id="PHUM151310-PA"/>
    </source>
</evidence>
<dbReference type="RefSeq" id="XP_002424787.1">
    <property type="nucleotide sequence ID" value="XM_002424742.1"/>
</dbReference>
<dbReference type="InterPro" id="IPR011333">
    <property type="entry name" value="SKP1/BTB/POZ_sf"/>
</dbReference>
<dbReference type="Gene3D" id="3.30.160.60">
    <property type="entry name" value="Classic Zinc Finger"/>
    <property type="match status" value="1"/>
</dbReference>
<dbReference type="Gene3D" id="3.30.710.10">
    <property type="entry name" value="Potassium Channel Kv1.1, Chain A"/>
    <property type="match status" value="1"/>
</dbReference>
<dbReference type="GO" id="GO:0005634">
    <property type="term" value="C:nucleus"/>
    <property type="evidence" value="ECO:0007669"/>
    <property type="project" value="UniProtKB-SubCell"/>
</dbReference>
<dbReference type="InterPro" id="IPR051095">
    <property type="entry name" value="Dros_DevTransReg"/>
</dbReference>
<dbReference type="SMART" id="SM00225">
    <property type="entry name" value="BTB"/>
    <property type="match status" value="1"/>
</dbReference>
<evidence type="ECO:0000259" key="6">
    <source>
        <dbReference type="PROSITE" id="PS50157"/>
    </source>
</evidence>
<dbReference type="CDD" id="cd18315">
    <property type="entry name" value="BTB_POZ_BAB-like"/>
    <property type="match status" value="1"/>
</dbReference>
<dbReference type="GO" id="GO:0008270">
    <property type="term" value="F:zinc ion binding"/>
    <property type="evidence" value="ECO:0007669"/>
    <property type="project" value="UniProtKB-KW"/>
</dbReference>
<dbReference type="GeneID" id="8236439"/>
<dbReference type="InterPro" id="IPR000210">
    <property type="entry name" value="BTB/POZ_dom"/>
</dbReference>
<dbReference type="Proteomes" id="UP000009046">
    <property type="component" value="Unassembled WGS sequence"/>
</dbReference>
<dbReference type="GO" id="GO:0048666">
    <property type="term" value="P:neuron development"/>
    <property type="evidence" value="ECO:0007669"/>
    <property type="project" value="UniProtKB-ARBA"/>
</dbReference>
<organism>
    <name type="scientific">Pediculus humanus subsp. corporis</name>
    <name type="common">Body louse</name>
    <dbReference type="NCBI Taxonomy" id="121224"/>
    <lineage>
        <taxon>Eukaryota</taxon>
        <taxon>Metazoa</taxon>
        <taxon>Ecdysozoa</taxon>
        <taxon>Arthropoda</taxon>
        <taxon>Hexapoda</taxon>
        <taxon>Insecta</taxon>
        <taxon>Pterygota</taxon>
        <taxon>Neoptera</taxon>
        <taxon>Paraneoptera</taxon>
        <taxon>Psocodea</taxon>
        <taxon>Troctomorpha</taxon>
        <taxon>Phthiraptera</taxon>
        <taxon>Anoplura</taxon>
        <taxon>Pediculidae</taxon>
        <taxon>Pediculus</taxon>
    </lineage>
</organism>
<dbReference type="GO" id="GO:0006357">
    <property type="term" value="P:regulation of transcription by RNA polymerase II"/>
    <property type="evidence" value="ECO:0007669"/>
    <property type="project" value="TreeGrafter"/>
</dbReference>
<accession>E0VF93</accession>
<dbReference type="PROSITE" id="PS50097">
    <property type="entry name" value="BTB"/>
    <property type="match status" value="1"/>
</dbReference>
<proteinExistence type="predicted"/>
<dbReference type="PANTHER" id="PTHR23110:SF109">
    <property type="entry name" value="FI07618P-RELATED"/>
    <property type="match status" value="1"/>
</dbReference>
<dbReference type="EMBL" id="DS235107">
    <property type="protein sequence ID" value="EEB12049.1"/>
    <property type="molecule type" value="Genomic_DNA"/>
</dbReference>
<dbReference type="OrthoDB" id="624345at2759"/>
<feature type="region of interest" description="Disordered" evidence="4">
    <location>
        <begin position="306"/>
        <end position="331"/>
    </location>
</feature>
<dbReference type="SUPFAM" id="SSF57667">
    <property type="entry name" value="beta-beta-alpha zinc fingers"/>
    <property type="match status" value="1"/>
</dbReference>
<feature type="domain" description="BTB" evidence="5">
    <location>
        <begin position="8"/>
        <end position="73"/>
    </location>
</feature>
<dbReference type="PROSITE" id="PS00028">
    <property type="entry name" value="ZINC_FINGER_C2H2_1"/>
    <property type="match status" value="1"/>
</dbReference>
<dbReference type="InterPro" id="IPR013087">
    <property type="entry name" value="Znf_C2H2_type"/>
</dbReference>
<dbReference type="OMA" id="PFCDRAY"/>
<protein>
    <submittedName>
        <fullName evidence="7 8">Bric-A-brac, putative</fullName>
    </submittedName>
</protein>
<evidence type="ECO:0000256" key="2">
    <source>
        <dbReference type="ARBA" id="ARBA00023242"/>
    </source>
</evidence>
<evidence type="ECO:0000259" key="5">
    <source>
        <dbReference type="PROSITE" id="PS50097"/>
    </source>
</evidence>
<dbReference type="eggNOG" id="ENOG502S23W">
    <property type="taxonomic scope" value="Eukaryota"/>
</dbReference>
<reference evidence="8" key="3">
    <citation type="submission" date="2021-02" db="UniProtKB">
        <authorList>
            <consortium name="EnsemblMetazoa"/>
        </authorList>
    </citation>
    <scope>IDENTIFICATION</scope>
    <source>
        <strain evidence="8">USDA</strain>
    </source>
</reference>
<dbReference type="PANTHER" id="PTHR23110">
    <property type="entry name" value="BTB DOMAIN TRANSCRIPTION FACTOR"/>
    <property type="match status" value="1"/>
</dbReference>
<reference evidence="7" key="2">
    <citation type="submission" date="2007-04" db="EMBL/GenBank/DDBJ databases">
        <title>The genome of the human body louse.</title>
        <authorList>
            <consortium name="The Human Body Louse Genome Consortium"/>
            <person name="Kirkness E."/>
            <person name="Walenz B."/>
            <person name="Hass B."/>
            <person name="Bruggner R."/>
            <person name="Strausberg R."/>
        </authorList>
    </citation>
    <scope>NUCLEOTIDE SEQUENCE</scope>
    <source>
        <strain evidence="7">USDA</strain>
    </source>
</reference>
<dbReference type="InParanoid" id="E0VF93"/>
<dbReference type="CTD" id="8236439"/>
<keyword evidence="3" id="KW-0862">Zinc</keyword>
<dbReference type="AlphaFoldDB" id="E0VF93"/>
<evidence type="ECO:0000256" key="4">
    <source>
        <dbReference type="SAM" id="MobiDB-lite"/>
    </source>
</evidence>
<dbReference type="VEuPathDB" id="VectorBase:PHUM151310"/>
<name>E0VF93_PEDHC</name>
<dbReference type="SUPFAM" id="SSF54695">
    <property type="entry name" value="POZ domain"/>
    <property type="match status" value="1"/>
</dbReference>
<dbReference type="EnsemblMetazoa" id="PHUM151310-RA">
    <property type="protein sequence ID" value="PHUM151310-PA"/>
    <property type="gene ID" value="PHUM151310"/>
</dbReference>
<keyword evidence="3" id="KW-0479">Metal-binding</keyword>
<evidence type="ECO:0000256" key="1">
    <source>
        <dbReference type="ARBA" id="ARBA00004123"/>
    </source>
</evidence>
<dbReference type="InterPro" id="IPR036236">
    <property type="entry name" value="Znf_C2H2_sf"/>
</dbReference>
<keyword evidence="9" id="KW-1185">Reference proteome</keyword>
<evidence type="ECO:0000313" key="9">
    <source>
        <dbReference type="Proteomes" id="UP000009046"/>
    </source>
</evidence>
<dbReference type="PROSITE" id="PS50157">
    <property type="entry name" value="ZINC_FINGER_C2H2_2"/>
    <property type="match status" value="1"/>
</dbReference>
<dbReference type="KEGG" id="phu:Phum_PHUM151310"/>
<dbReference type="HOGENOM" id="CLU_840217_0_0_1"/>
<keyword evidence="3" id="KW-0863">Zinc-finger</keyword>
<feature type="domain" description="C2H2-type" evidence="6">
    <location>
        <begin position="210"/>
        <end position="238"/>
    </location>
</feature>
<keyword evidence="2" id="KW-0539">Nucleus</keyword>
<evidence type="ECO:0000256" key="3">
    <source>
        <dbReference type="PROSITE-ProRule" id="PRU00042"/>
    </source>
</evidence>